<feature type="chain" id="PRO_5007231791" evidence="1">
    <location>
        <begin position="29"/>
        <end position="598"/>
    </location>
</feature>
<dbReference type="GO" id="GO:0016020">
    <property type="term" value="C:membrane"/>
    <property type="evidence" value="ECO:0007669"/>
    <property type="project" value="InterPro"/>
</dbReference>
<feature type="region of interest" description="Disordered" evidence="2">
    <location>
        <begin position="66"/>
        <end position="100"/>
    </location>
</feature>
<dbReference type="AlphaFoldDB" id="K9WH51"/>
<dbReference type="PROSITE" id="PS51272">
    <property type="entry name" value="SLH"/>
    <property type="match status" value="1"/>
</dbReference>
<dbReference type="EMBL" id="CP003630">
    <property type="protein sequence ID" value="AFZ19121.1"/>
    <property type="molecule type" value="Genomic_DNA"/>
</dbReference>
<evidence type="ECO:0000256" key="1">
    <source>
        <dbReference type="RuleBase" id="RU363072"/>
    </source>
</evidence>
<gene>
    <name evidence="4" type="ORF">Mic7113_3390</name>
</gene>
<dbReference type="eggNOG" id="COG3659">
    <property type="taxonomic scope" value="Bacteria"/>
</dbReference>
<dbReference type="InterPro" id="IPR051465">
    <property type="entry name" value="Cell_Envelope_Struct_Comp"/>
</dbReference>
<dbReference type="NCBIfam" id="NF033921">
    <property type="entry name" value="por_somb"/>
    <property type="match status" value="1"/>
</dbReference>
<dbReference type="RefSeq" id="WP_015183264.1">
    <property type="nucleotide sequence ID" value="NC_019738.1"/>
</dbReference>
<proteinExistence type="inferred from homology"/>
<dbReference type="InterPro" id="IPR001119">
    <property type="entry name" value="SLH_dom"/>
</dbReference>
<organism evidence="4 5">
    <name type="scientific">Allocoleopsis franciscana PCC 7113</name>
    <dbReference type="NCBI Taxonomy" id="1173027"/>
    <lineage>
        <taxon>Bacteria</taxon>
        <taxon>Bacillati</taxon>
        <taxon>Cyanobacteriota</taxon>
        <taxon>Cyanophyceae</taxon>
        <taxon>Coleofasciculales</taxon>
        <taxon>Coleofasciculaceae</taxon>
        <taxon>Allocoleopsis</taxon>
        <taxon>Allocoleopsis franciscana</taxon>
    </lineage>
</organism>
<feature type="compositionally biased region" description="Acidic residues" evidence="2">
    <location>
        <begin position="80"/>
        <end position="96"/>
    </location>
</feature>
<feature type="domain" description="SLH" evidence="3">
    <location>
        <begin position="105"/>
        <end position="169"/>
    </location>
</feature>
<feature type="signal peptide" evidence="1">
    <location>
        <begin position="1"/>
        <end position="28"/>
    </location>
</feature>
<dbReference type="PANTHER" id="PTHR43308">
    <property type="entry name" value="OUTER MEMBRANE PROTEIN ALPHA-RELATED"/>
    <property type="match status" value="1"/>
</dbReference>
<accession>K9WH51</accession>
<dbReference type="InterPro" id="IPR047684">
    <property type="entry name" value="Por_som-like"/>
</dbReference>
<dbReference type="Pfam" id="PF00395">
    <property type="entry name" value="SLH"/>
    <property type="match status" value="1"/>
</dbReference>
<dbReference type="HOGENOM" id="CLU_018575_1_0_3"/>
<dbReference type="KEGG" id="mic:Mic7113_3390"/>
<dbReference type="InterPro" id="IPR007049">
    <property type="entry name" value="Carb-sel_porin_OprB"/>
</dbReference>
<dbReference type="PATRIC" id="fig|1173027.3.peg.3734"/>
<comment type="similarity">
    <text evidence="1">Belongs to the OprB family.</text>
</comment>
<dbReference type="OrthoDB" id="580845at2"/>
<evidence type="ECO:0000313" key="5">
    <source>
        <dbReference type="Proteomes" id="UP000010471"/>
    </source>
</evidence>
<name>K9WH51_9CYAN</name>
<dbReference type="GO" id="GO:0015288">
    <property type="term" value="F:porin activity"/>
    <property type="evidence" value="ECO:0007669"/>
    <property type="project" value="InterPro"/>
</dbReference>
<sequence>MFRFIWSAWTASPVVLGASFLVANSTFAAQNHNRESVFVGVEEPTFTALTPLEMSLPEDLANQTLDEPQLSSESVTAESMSEDVELVNDDSPDPSADDSMGQITNVTQLSDVSPEDWAYEALRSLVERYGCIAGYPDGTFRGNRPMTRYEFAAGLNACLQQFERLIASSTSVLVRREDLEILQRIVQEFKTELASLGTRIDTLEGRVAVLEDHQFSTTTKLTGSADIGLIDAWGDKKAVPSGQEPTEDLNVNTFAPGRVGLNFDSSFTGKDLLRVKLEAGNFTPLDASVTGTDMTLYDFDTRTGPTGNDIVLGSLSYRFLIGDRMEAFIAAQGLGSPDIAPQLNPAGGGLSRFGQRNPIYRLSDGAGVGLNVRLSEALLATFTYLGSPGNFSSPTLERGIFEGQFGALAQLSFSPTKSFDIAFTYVRYYSPQPGEGTNITGNTGSGFAQTPFGDDIATSANAYGIEAQYRFTPRFAIGGWVGLTTAQAETGGALVNGSLVNKGDEAEIWNYAIAMAFRDFGKEGNALGFIFGMPPRARGNDVISRRDLNTSYRVESFFRYKLTNNIFLTPSFFVILNPEHNNANDSIFVGTLLTTFSF</sequence>
<dbReference type="PANTHER" id="PTHR43308:SF1">
    <property type="entry name" value="OUTER MEMBRANE PROTEIN ALPHA"/>
    <property type="match status" value="1"/>
</dbReference>
<reference evidence="4 5" key="1">
    <citation type="submission" date="2012-06" db="EMBL/GenBank/DDBJ databases">
        <title>Finished chromosome of genome of Microcoleus sp. PCC 7113.</title>
        <authorList>
            <consortium name="US DOE Joint Genome Institute"/>
            <person name="Gugger M."/>
            <person name="Coursin T."/>
            <person name="Rippka R."/>
            <person name="Tandeau De Marsac N."/>
            <person name="Huntemann M."/>
            <person name="Wei C.-L."/>
            <person name="Han J."/>
            <person name="Detter J.C."/>
            <person name="Han C."/>
            <person name="Tapia R."/>
            <person name="Chen A."/>
            <person name="Kyrpides N."/>
            <person name="Mavromatis K."/>
            <person name="Markowitz V."/>
            <person name="Szeto E."/>
            <person name="Ivanova N."/>
            <person name="Pagani I."/>
            <person name="Pati A."/>
            <person name="Goodwin L."/>
            <person name="Nordberg H.P."/>
            <person name="Cantor M.N."/>
            <person name="Hua S.X."/>
            <person name="Woyke T."/>
            <person name="Kerfeld C.A."/>
        </authorList>
    </citation>
    <scope>NUCLEOTIDE SEQUENCE [LARGE SCALE GENOMIC DNA]</scope>
    <source>
        <strain evidence="4 5">PCC 7113</strain>
    </source>
</reference>
<protein>
    <submittedName>
        <fullName evidence="4">Putative S-layer protein</fullName>
    </submittedName>
</protein>
<dbReference type="STRING" id="1173027.Mic7113_3390"/>
<evidence type="ECO:0000313" key="4">
    <source>
        <dbReference type="EMBL" id="AFZ19121.1"/>
    </source>
</evidence>
<dbReference type="Proteomes" id="UP000010471">
    <property type="component" value="Chromosome"/>
</dbReference>
<feature type="compositionally biased region" description="Polar residues" evidence="2">
    <location>
        <begin position="66"/>
        <end position="79"/>
    </location>
</feature>
<keyword evidence="5" id="KW-1185">Reference proteome</keyword>
<keyword evidence="1" id="KW-0732">Signal</keyword>
<evidence type="ECO:0000259" key="3">
    <source>
        <dbReference type="PROSITE" id="PS51272"/>
    </source>
</evidence>
<dbReference type="Pfam" id="PF04966">
    <property type="entry name" value="OprB"/>
    <property type="match status" value="1"/>
</dbReference>
<evidence type="ECO:0000256" key="2">
    <source>
        <dbReference type="SAM" id="MobiDB-lite"/>
    </source>
</evidence>
<dbReference type="GO" id="GO:0008643">
    <property type="term" value="P:carbohydrate transport"/>
    <property type="evidence" value="ECO:0007669"/>
    <property type="project" value="InterPro"/>
</dbReference>